<evidence type="ECO:0000313" key="1">
    <source>
        <dbReference type="EMBL" id="MQR02341.1"/>
    </source>
</evidence>
<dbReference type="OrthoDB" id="9087853at2"/>
<name>A0A843YYK2_9BURK</name>
<keyword evidence="2" id="KW-1185">Reference proteome</keyword>
<dbReference type="Proteomes" id="UP000451565">
    <property type="component" value="Unassembled WGS sequence"/>
</dbReference>
<evidence type="ECO:0000313" key="2">
    <source>
        <dbReference type="Proteomes" id="UP000451565"/>
    </source>
</evidence>
<proteinExistence type="predicted"/>
<accession>A0A843YYK2</accession>
<dbReference type="RefSeq" id="WP_153235972.1">
    <property type="nucleotide sequence ID" value="NZ_WINI01000009.1"/>
</dbReference>
<organism evidence="1 2">
    <name type="scientific">Glaciimonas soli</name>
    <dbReference type="NCBI Taxonomy" id="2590999"/>
    <lineage>
        <taxon>Bacteria</taxon>
        <taxon>Pseudomonadati</taxon>
        <taxon>Pseudomonadota</taxon>
        <taxon>Betaproteobacteria</taxon>
        <taxon>Burkholderiales</taxon>
        <taxon>Oxalobacteraceae</taxon>
        <taxon>Glaciimonas</taxon>
    </lineage>
</organism>
<sequence>MSRHIDIADGDIITKGGLRFRINITRDDSAALPWIDCEGHGVVSDWTSRDKRPGERILCTSYGGASHRFYDVATSMKIARRDKWSSGEWLPNPATVGMERARTVEKDFEYLRAWCNDEWHYVGISVTLLSNSDNAITNYNYVLRGIESNSDDYLQQVTHDFMDEMIKQHTKETHEADYWAERDVITSDKFTRERK</sequence>
<reference evidence="1 2" key="1">
    <citation type="submission" date="2019-10" db="EMBL/GenBank/DDBJ databases">
        <title>Glaciimonas soli sp. nov., a psychrophilic bacterium isolated from the forest soil of a high elevation mountain in Taiwan.</title>
        <authorList>
            <person name="Wang L.-T."/>
            <person name="Shieh W.Y."/>
        </authorList>
    </citation>
    <scope>NUCLEOTIDE SEQUENCE [LARGE SCALE GENOMIC DNA]</scope>
    <source>
        <strain evidence="1 2">GS1</strain>
    </source>
</reference>
<dbReference type="EMBL" id="WINI01000009">
    <property type="protein sequence ID" value="MQR02341.1"/>
    <property type="molecule type" value="Genomic_DNA"/>
</dbReference>
<comment type="caution">
    <text evidence="1">The sequence shown here is derived from an EMBL/GenBank/DDBJ whole genome shotgun (WGS) entry which is preliminary data.</text>
</comment>
<dbReference type="AlphaFoldDB" id="A0A843YYK2"/>
<gene>
    <name evidence="1" type="ORF">GEV47_16815</name>
</gene>
<protein>
    <submittedName>
        <fullName evidence="1">Uncharacterized protein</fullName>
    </submittedName>
</protein>